<dbReference type="InterPro" id="IPR005263">
    <property type="entry name" value="DapA"/>
</dbReference>
<dbReference type="Proteomes" id="UP000002247">
    <property type="component" value="Chromosome"/>
</dbReference>
<dbReference type="InterPro" id="IPR013785">
    <property type="entry name" value="Aldolase_TIM"/>
</dbReference>
<keyword evidence="5 12" id="KW-0963">Cytoplasm</keyword>
<dbReference type="STRING" id="640132.Srot_1989"/>
<feature type="active site" description="Schiff-base intermediate with substrate" evidence="12 14">
    <location>
        <position position="169"/>
    </location>
</feature>
<evidence type="ECO:0000256" key="1">
    <source>
        <dbReference type="ARBA" id="ARBA00003294"/>
    </source>
</evidence>
<protein>
    <recommendedName>
        <fullName evidence="4 12">4-hydroxy-tetrahydrodipicolinate synthase</fullName>
        <shortName evidence="12">HTPA synthase</shortName>
        <ecNumber evidence="4 12">4.3.3.7</ecNumber>
    </recommendedName>
</protein>
<evidence type="ECO:0000256" key="9">
    <source>
        <dbReference type="ARBA" id="ARBA00023239"/>
    </source>
</evidence>
<dbReference type="PRINTS" id="PR00146">
    <property type="entry name" value="DHPICSNTHASE"/>
</dbReference>
<dbReference type="InterPro" id="IPR020625">
    <property type="entry name" value="Schiff_base-form_aldolases_AS"/>
</dbReference>
<name>D6Z916_SEGRD</name>
<evidence type="ECO:0000256" key="3">
    <source>
        <dbReference type="ARBA" id="ARBA00007592"/>
    </source>
</evidence>
<comment type="subcellular location">
    <subcellularLocation>
        <location evidence="12">Cytoplasm</location>
    </subcellularLocation>
</comment>
<evidence type="ECO:0000256" key="4">
    <source>
        <dbReference type="ARBA" id="ARBA00012086"/>
    </source>
</evidence>
<accession>D6Z916</accession>
<evidence type="ECO:0000256" key="5">
    <source>
        <dbReference type="ARBA" id="ARBA00022490"/>
    </source>
</evidence>
<dbReference type="PIRSF" id="PIRSF001365">
    <property type="entry name" value="DHDPS"/>
    <property type="match status" value="1"/>
</dbReference>
<feature type="binding site" evidence="12 15">
    <location>
        <position position="53"/>
    </location>
    <ligand>
        <name>pyruvate</name>
        <dbReference type="ChEBI" id="CHEBI:15361"/>
    </ligand>
</feature>
<gene>
    <name evidence="12" type="primary">dapA</name>
    <name evidence="16" type="ordered locus">Srot_1989</name>
</gene>
<reference evidence="16 17" key="1">
    <citation type="journal article" date="2010" name="Stand. Genomic Sci.">
        <title>Complete genome sequence of Segniliparus rotundus type strain (CDC 1076).</title>
        <authorList>
            <person name="Sikorski J."/>
            <person name="Lapidus A."/>
            <person name="Copeland A."/>
            <person name="Misra M."/>
            <person name="Glavina Del Rio T."/>
            <person name="Nolan M."/>
            <person name="Lucas S."/>
            <person name="Chen F."/>
            <person name="Tice H."/>
            <person name="Cheng J.F."/>
            <person name="Jando M."/>
            <person name="Schneider S."/>
            <person name="Bruce D."/>
            <person name="Goodwin L."/>
            <person name="Pitluck S."/>
            <person name="Liolios K."/>
            <person name="Mikhailova N."/>
            <person name="Pati A."/>
            <person name="Ivanova N."/>
            <person name="Mavromatis K."/>
            <person name="Chen A."/>
            <person name="Palaniappan K."/>
            <person name="Chertkov O."/>
            <person name="Land M."/>
            <person name="Hauser L."/>
            <person name="Chang Y.J."/>
            <person name="Jeffries C.D."/>
            <person name="Brettin T."/>
            <person name="Detter J.C."/>
            <person name="Han C."/>
            <person name="Rohde M."/>
            <person name="Goker M."/>
            <person name="Bristow J."/>
            <person name="Eisen J.A."/>
            <person name="Markowitz V."/>
            <person name="Hugenholtz P."/>
            <person name="Kyrpides N.C."/>
            <person name="Klenk H.P."/>
        </authorList>
    </citation>
    <scope>NUCLEOTIDE SEQUENCE [LARGE SCALE GENOMIC DNA]</scope>
    <source>
        <strain evidence="17">ATCC BAA-972 / CDC 1076 / CIP 108378 / DSM 44985 / JCM 13578</strain>
    </source>
</reference>
<dbReference type="GO" id="GO:0008840">
    <property type="term" value="F:4-hydroxy-tetrahydrodipicolinate synthase activity"/>
    <property type="evidence" value="ECO:0007669"/>
    <property type="project" value="UniProtKB-UniRule"/>
</dbReference>
<comment type="pathway">
    <text evidence="2 12">Amino-acid biosynthesis; L-lysine biosynthesis via DAP pathway; (S)-tetrahydrodipicolinate from L-aspartate: step 3/4.</text>
</comment>
<evidence type="ECO:0000313" key="16">
    <source>
        <dbReference type="EMBL" id="ADG98446.1"/>
    </source>
</evidence>
<dbReference type="PROSITE" id="PS00665">
    <property type="entry name" value="DHDPS_1"/>
    <property type="match status" value="1"/>
</dbReference>
<dbReference type="NCBIfam" id="TIGR00674">
    <property type="entry name" value="dapA"/>
    <property type="match status" value="1"/>
</dbReference>
<feature type="active site" description="Proton donor/acceptor" evidence="12 14">
    <location>
        <position position="141"/>
    </location>
</feature>
<evidence type="ECO:0000313" key="17">
    <source>
        <dbReference type="Proteomes" id="UP000002247"/>
    </source>
</evidence>
<dbReference type="OrthoDB" id="9782828at2"/>
<evidence type="ECO:0000256" key="13">
    <source>
        <dbReference type="PIRNR" id="PIRNR001365"/>
    </source>
</evidence>
<dbReference type="PROSITE" id="PS00666">
    <property type="entry name" value="DHDPS_2"/>
    <property type="match status" value="1"/>
</dbReference>
<dbReference type="InterPro" id="IPR002220">
    <property type="entry name" value="DapA-like"/>
</dbReference>
<comment type="caution">
    <text evidence="12">Was originally thought to be a dihydrodipicolinate synthase (DHDPS), catalyzing the condensation of (S)-aspartate-beta-semialdehyde [(S)-ASA] and pyruvate to dihydrodipicolinate (DHDP). However, it was shown in E.coli that the product of the enzymatic reaction is not dihydrodipicolinate but in fact (4S)-4-hydroxy-2,3,4,5-tetrahydro-(2S)-dipicolinic acid (HTPA), and that the consecutive dehydration reaction leading to DHDP is not spontaneous but catalyzed by DapB.</text>
</comment>
<dbReference type="GO" id="GO:0005829">
    <property type="term" value="C:cytosol"/>
    <property type="evidence" value="ECO:0007669"/>
    <property type="project" value="TreeGrafter"/>
</dbReference>
<dbReference type="InterPro" id="IPR020624">
    <property type="entry name" value="Schiff_base-form_aldolases_CS"/>
</dbReference>
<dbReference type="CDD" id="cd00950">
    <property type="entry name" value="DHDPS"/>
    <property type="match status" value="1"/>
</dbReference>
<keyword evidence="8 12" id="KW-0457">Lysine biosynthesis</keyword>
<dbReference type="HOGENOM" id="CLU_049343_7_1_11"/>
<dbReference type="eggNOG" id="COG0329">
    <property type="taxonomic scope" value="Bacteria"/>
</dbReference>
<dbReference type="PANTHER" id="PTHR12128:SF66">
    <property type="entry name" value="4-HYDROXY-2-OXOGLUTARATE ALDOLASE, MITOCHONDRIAL"/>
    <property type="match status" value="1"/>
</dbReference>
<comment type="function">
    <text evidence="1 12">Catalyzes the condensation of (S)-aspartate-beta-semialdehyde [(S)-ASA] and pyruvate to 4-hydroxy-tetrahydrodipicolinate (HTPA).</text>
</comment>
<evidence type="ECO:0000256" key="12">
    <source>
        <dbReference type="HAMAP-Rule" id="MF_00418"/>
    </source>
</evidence>
<evidence type="ECO:0000256" key="15">
    <source>
        <dbReference type="PIRSR" id="PIRSR001365-2"/>
    </source>
</evidence>
<dbReference type="GO" id="GO:0019877">
    <property type="term" value="P:diaminopimelate biosynthetic process"/>
    <property type="evidence" value="ECO:0007669"/>
    <property type="project" value="UniProtKB-UniRule"/>
</dbReference>
<dbReference type="KEGG" id="srt:Srot_1989"/>
<dbReference type="Pfam" id="PF00701">
    <property type="entry name" value="DHDPS"/>
    <property type="match status" value="1"/>
</dbReference>
<feature type="site" description="Part of a proton relay during catalysis" evidence="12">
    <location>
        <position position="115"/>
    </location>
</feature>
<evidence type="ECO:0000256" key="10">
    <source>
        <dbReference type="ARBA" id="ARBA00023270"/>
    </source>
</evidence>
<comment type="subunit">
    <text evidence="12">Homotetramer; dimer of dimers.</text>
</comment>
<comment type="catalytic activity">
    <reaction evidence="11 12">
        <text>L-aspartate 4-semialdehyde + pyruvate = (2S,4S)-4-hydroxy-2,3,4,5-tetrahydrodipicolinate + H2O + H(+)</text>
        <dbReference type="Rhea" id="RHEA:34171"/>
        <dbReference type="ChEBI" id="CHEBI:15361"/>
        <dbReference type="ChEBI" id="CHEBI:15377"/>
        <dbReference type="ChEBI" id="CHEBI:15378"/>
        <dbReference type="ChEBI" id="CHEBI:67139"/>
        <dbReference type="ChEBI" id="CHEBI:537519"/>
        <dbReference type="EC" id="4.3.3.7"/>
    </reaction>
</comment>
<dbReference type="RefSeq" id="WP_013138898.1">
    <property type="nucleotide sequence ID" value="NC_014168.1"/>
</dbReference>
<sequence length="298" mass="30527">MTQSAAEPLFGTVAVAMVTPFSADGSLDVRAGVALAERLVARGVDGLVLGGTTGESPTTSPAEKLELLSAVLAAVGDRAKITQGVGSYDTAKSVQAARDAQAAGAHGLLVVTPYYSKPSQAGLAAHCRAVADAVTTPIMLYDVPHRTALAIEPATLQELAAHPNIAAMKEAKGDFGSGAELIATTGLQYYSGDDVVYLPWLAVGAVGVVSVLGHLVPEQLRELHTAFAEGDLARARELQVSILPLVRAQARYGGVALAKAGLALLGQPVGEPRLPILGLDGEETAALAQDLELVGARQ</sequence>
<feature type="binding site" evidence="12 15">
    <location>
        <position position="209"/>
    </location>
    <ligand>
        <name>pyruvate</name>
        <dbReference type="ChEBI" id="CHEBI:15361"/>
    </ligand>
</feature>
<dbReference type="EC" id="4.3.3.7" evidence="4 12"/>
<keyword evidence="7 12" id="KW-0220">Diaminopimelate biosynthesis</keyword>
<evidence type="ECO:0000256" key="14">
    <source>
        <dbReference type="PIRSR" id="PIRSR001365-1"/>
    </source>
</evidence>
<keyword evidence="6 12" id="KW-0028">Amino-acid biosynthesis</keyword>
<dbReference type="SUPFAM" id="SSF51569">
    <property type="entry name" value="Aldolase"/>
    <property type="match status" value="1"/>
</dbReference>
<organism evidence="16 17">
    <name type="scientific">Segniliparus rotundus (strain ATCC BAA-972 / CDC 1076 / CIP 108378 / DSM 44985 / JCM 13578)</name>
    <dbReference type="NCBI Taxonomy" id="640132"/>
    <lineage>
        <taxon>Bacteria</taxon>
        <taxon>Bacillati</taxon>
        <taxon>Actinomycetota</taxon>
        <taxon>Actinomycetes</taxon>
        <taxon>Mycobacteriales</taxon>
        <taxon>Segniliparaceae</taxon>
        <taxon>Segniliparus</taxon>
    </lineage>
</organism>
<evidence type="ECO:0000256" key="2">
    <source>
        <dbReference type="ARBA" id="ARBA00005120"/>
    </source>
</evidence>
<dbReference type="PANTHER" id="PTHR12128">
    <property type="entry name" value="DIHYDRODIPICOLINATE SYNTHASE"/>
    <property type="match status" value="1"/>
</dbReference>
<feature type="site" description="Part of a proton relay during catalysis" evidence="12">
    <location>
        <position position="52"/>
    </location>
</feature>
<dbReference type="SMART" id="SM01130">
    <property type="entry name" value="DHDPS"/>
    <property type="match status" value="1"/>
</dbReference>
<evidence type="ECO:0000256" key="7">
    <source>
        <dbReference type="ARBA" id="ARBA00022915"/>
    </source>
</evidence>
<comment type="similarity">
    <text evidence="3 12 13">Belongs to the DapA family.</text>
</comment>
<keyword evidence="9 12" id="KW-0456">Lyase</keyword>
<keyword evidence="17" id="KW-1185">Reference proteome</keyword>
<keyword evidence="10 12" id="KW-0704">Schiff base</keyword>
<dbReference type="AlphaFoldDB" id="D6Z916"/>
<dbReference type="Gene3D" id="3.20.20.70">
    <property type="entry name" value="Aldolase class I"/>
    <property type="match status" value="1"/>
</dbReference>
<evidence type="ECO:0000256" key="6">
    <source>
        <dbReference type="ARBA" id="ARBA00022605"/>
    </source>
</evidence>
<dbReference type="HAMAP" id="MF_00418">
    <property type="entry name" value="DapA"/>
    <property type="match status" value="1"/>
</dbReference>
<dbReference type="GO" id="GO:0009089">
    <property type="term" value="P:lysine biosynthetic process via diaminopimelate"/>
    <property type="evidence" value="ECO:0007669"/>
    <property type="project" value="UniProtKB-UniRule"/>
</dbReference>
<dbReference type="EMBL" id="CP001958">
    <property type="protein sequence ID" value="ADG98446.1"/>
    <property type="molecule type" value="Genomic_DNA"/>
</dbReference>
<evidence type="ECO:0000256" key="8">
    <source>
        <dbReference type="ARBA" id="ARBA00023154"/>
    </source>
</evidence>
<evidence type="ECO:0000256" key="11">
    <source>
        <dbReference type="ARBA" id="ARBA00047836"/>
    </source>
</evidence>
<proteinExistence type="inferred from homology"/>
<dbReference type="UniPathway" id="UPA00034">
    <property type="reaction ID" value="UER00017"/>
</dbReference>